<dbReference type="OrthoDB" id="9785699at2"/>
<evidence type="ECO:0000256" key="2">
    <source>
        <dbReference type="ARBA" id="ARBA00023004"/>
    </source>
</evidence>
<dbReference type="InterPro" id="IPR006638">
    <property type="entry name" value="Elp3/MiaA/NifB-like_rSAM"/>
</dbReference>
<evidence type="ECO:0000256" key="1">
    <source>
        <dbReference type="ARBA" id="ARBA00022723"/>
    </source>
</evidence>
<dbReference type="Proteomes" id="UP000236268">
    <property type="component" value="Unassembled WGS sequence"/>
</dbReference>
<dbReference type="EMBL" id="POWG01000054">
    <property type="protein sequence ID" value="PNQ95279.1"/>
    <property type="molecule type" value="Genomic_DNA"/>
</dbReference>
<keyword evidence="5" id="KW-0614">Plasmid</keyword>
<keyword evidence="1" id="KW-0479">Metal-binding</keyword>
<reference evidence="6 8" key="2">
    <citation type="submission" date="2018-01" db="EMBL/GenBank/DDBJ databases">
        <title>Whole genome sequence of Azospirillum brasilense REC3 isolated from strawberry roots.</title>
        <authorList>
            <person name="Fontana C.A."/>
            <person name="Salazar S.M."/>
            <person name="Bassi D."/>
            <person name="Puglisi E."/>
            <person name="Lovaisa N.C."/>
            <person name="Toffoli L.M."/>
            <person name="Pedraza R."/>
            <person name="Cocconcelli P.S."/>
        </authorList>
    </citation>
    <scope>NUCLEOTIDE SEQUENCE [LARGE SCALE GENOMIC DNA]</scope>
    <source>
        <strain evidence="6 8">REC3</strain>
        <plasmid evidence="6">p34unnamed</plasmid>
    </source>
</reference>
<dbReference type="Pfam" id="PF04055">
    <property type="entry name" value="Radical_SAM"/>
    <property type="match status" value="1"/>
</dbReference>
<feature type="domain" description="Radical SAM core" evidence="4">
    <location>
        <begin position="60"/>
        <end position="300"/>
    </location>
</feature>
<geneLocation type="plasmid" evidence="6">
    <name>p34unnamed</name>
</geneLocation>
<evidence type="ECO:0000256" key="3">
    <source>
        <dbReference type="ARBA" id="ARBA00023014"/>
    </source>
</evidence>
<keyword evidence="3" id="KW-0411">Iron-sulfur</keyword>
<keyword evidence="5" id="KW-0456">Lyase</keyword>
<name>A0A060DND7_9PROT</name>
<protein>
    <submittedName>
        <fullName evidence="5">DNA repair photolyase</fullName>
    </submittedName>
    <submittedName>
        <fullName evidence="6">Radical SAM protein</fullName>
    </submittedName>
</protein>
<organism evidence="5 7">
    <name type="scientific">Azospirillum argentinense</name>
    <dbReference type="NCBI Taxonomy" id="2970906"/>
    <lineage>
        <taxon>Bacteria</taxon>
        <taxon>Pseudomonadati</taxon>
        <taxon>Pseudomonadota</taxon>
        <taxon>Alphaproteobacteria</taxon>
        <taxon>Rhodospirillales</taxon>
        <taxon>Azospirillaceae</taxon>
        <taxon>Azospirillum</taxon>
    </lineage>
</organism>
<dbReference type="GO" id="GO:0051536">
    <property type="term" value="F:iron-sulfur cluster binding"/>
    <property type="evidence" value="ECO:0007669"/>
    <property type="project" value="UniProtKB-KW"/>
</dbReference>
<dbReference type="Proteomes" id="UP000027186">
    <property type="component" value="Plasmid AbAZ39_p1"/>
</dbReference>
<dbReference type="GO" id="GO:0046872">
    <property type="term" value="F:metal ion binding"/>
    <property type="evidence" value="ECO:0007669"/>
    <property type="project" value="UniProtKB-KW"/>
</dbReference>
<dbReference type="PANTHER" id="PTHR43432">
    <property type="entry name" value="SLR0285 PROTEIN"/>
    <property type="match status" value="1"/>
</dbReference>
<evidence type="ECO:0000259" key="4">
    <source>
        <dbReference type="PROSITE" id="PS51918"/>
    </source>
</evidence>
<evidence type="ECO:0000313" key="7">
    <source>
        <dbReference type="Proteomes" id="UP000027186"/>
    </source>
</evidence>
<dbReference type="SUPFAM" id="SSF102114">
    <property type="entry name" value="Radical SAM enzymes"/>
    <property type="match status" value="1"/>
</dbReference>
<accession>A0A060DND7</accession>
<dbReference type="GO" id="GO:0016829">
    <property type="term" value="F:lyase activity"/>
    <property type="evidence" value="ECO:0007669"/>
    <property type="project" value="UniProtKB-KW"/>
</dbReference>
<dbReference type="InterPro" id="IPR040086">
    <property type="entry name" value="MJ0683-like"/>
</dbReference>
<dbReference type="RefSeq" id="WP_040134587.1">
    <property type="nucleotide sequence ID" value="NZ_CP007794.1"/>
</dbReference>
<dbReference type="Gene3D" id="3.80.30.30">
    <property type="match status" value="1"/>
</dbReference>
<dbReference type="NCBIfam" id="NF033668">
    <property type="entry name" value="rSAM_PA0069"/>
    <property type="match status" value="1"/>
</dbReference>
<proteinExistence type="predicted"/>
<dbReference type="PANTHER" id="PTHR43432:SF3">
    <property type="entry name" value="SLR0285 PROTEIN"/>
    <property type="match status" value="1"/>
</dbReference>
<dbReference type="SFLD" id="SFLDG01084">
    <property type="entry name" value="Uncharacterised_Radical_SAM_Su"/>
    <property type="match status" value="1"/>
</dbReference>
<evidence type="ECO:0000313" key="5">
    <source>
        <dbReference type="EMBL" id="AIB14372.1"/>
    </source>
</evidence>
<dbReference type="SFLD" id="SFLDS00029">
    <property type="entry name" value="Radical_SAM"/>
    <property type="match status" value="1"/>
</dbReference>
<keyword evidence="2" id="KW-0408">Iron</keyword>
<dbReference type="SMART" id="SM00729">
    <property type="entry name" value="Elp3"/>
    <property type="match status" value="1"/>
</dbReference>
<evidence type="ECO:0000313" key="8">
    <source>
        <dbReference type="Proteomes" id="UP000236268"/>
    </source>
</evidence>
<dbReference type="AlphaFoldDB" id="A0A060DND7"/>
<dbReference type="PROSITE" id="PS51918">
    <property type="entry name" value="RADICAL_SAM"/>
    <property type="match status" value="1"/>
</dbReference>
<dbReference type="KEGG" id="abq:ABAZ39_20870"/>
<dbReference type="InterPro" id="IPR007197">
    <property type="entry name" value="rSAM"/>
</dbReference>
<dbReference type="InterPro" id="IPR058240">
    <property type="entry name" value="rSAM_sf"/>
</dbReference>
<gene>
    <name evidence="5" type="ORF">ABAZ39_20870</name>
    <name evidence="6" type="ORF">C1S70_29770</name>
</gene>
<sequence length="358" mass="39673">MDEIPRQALKGRGAISNLTSRYERETRVLADDGWGGNEAVTETVPTQVFDDTARSVLSKNTSPDVIFERSVNPYRGCEHACIYCFARPTHAYLGLSPGLDFETKIFRKARAAELLAAELRAKSYRCQPLALGANTDPYQPIEREQRITRAVLEVCRDFNQPVMIITKSALVLRDLDILAPMAAKGLVNVALSVTTLDRDLARRMEPRASTPVRRLAAMRELTAAGVPVAVLASPMIPGLTDHELEAILTAAAEAGATQANYILLRLPLEIKDLFEEWLREHAPNRAERVLSLIRQCREGELYQSQFGSRMKGSGPVAELLSKRFKLACRRLGLNARDAALNCGDFKPPPARGDQLTMF</sequence>
<dbReference type="EMBL" id="CP007794">
    <property type="protein sequence ID" value="AIB14372.1"/>
    <property type="molecule type" value="Genomic_DNA"/>
</dbReference>
<geneLocation type="plasmid" evidence="5 7">
    <name>AbAZ39_p1</name>
</geneLocation>
<accession>A0A2K1FS32</accession>
<evidence type="ECO:0000313" key="6">
    <source>
        <dbReference type="EMBL" id="PNQ95279.1"/>
    </source>
</evidence>
<reference evidence="5 7" key="1">
    <citation type="journal article" date="2014" name="Genome Announc.">
        <title>Complete Genome Sequence of the Model Rhizosphere Strain Azospirillum brasilense Az39, Successfully Applied in Agriculture.</title>
        <authorList>
            <person name="Rivera D."/>
            <person name="Revale S."/>
            <person name="Molina R."/>
            <person name="Gualpa J."/>
            <person name="Puente M."/>
            <person name="Maroniche G."/>
            <person name="Paris G."/>
            <person name="Baker D."/>
            <person name="Clavijo B."/>
            <person name="McLay K."/>
            <person name="Spaepen S."/>
            <person name="Perticari A."/>
            <person name="Vazquez M."/>
            <person name="Wisniewski-Dye F."/>
            <person name="Watkins C."/>
            <person name="Martinez-Abarca F."/>
            <person name="Vanderleyden J."/>
            <person name="Cassan F."/>
        </authorList>
    </citation>
    <scope>NUCLEOTIDE SEQUENCE [LARGE SCALE GENOMIC DNA]</scope>
    <source>
        <strain evidence="5 7">Az39</strain>
        <plasmid evidence="5">AbAZ39_p1</plasmid>
    </source>
</reference>